<dbReference type="AlphaFoldDB" id="A0A5A7Q1H5"/>
<reference evidence="3" key="1">
    <citation type="journal article" date="2019" name="Curr. Biol.">
        <title>Genome Sequence of Striga asiatica Provides Insight into the Evolution of Plant Parasitism.</title>
        <authorList>
            <person name="Yoshida S."/>
            <person name="Kim S."/>
            <person name="Wafula E.K."/>
            <person name="Tanskanen J."/>
            <person name="Kim Y.M."/>
            <person name="Honaas L."/>
            <person name="Yang Z."/>
            <person name="Spallek T."/>
            <person name="Conn C.E."/>
            <person name="Ichihashi Y."/>
            <person name="Cheong K."/>
            <person name="Cui S."/>
            <person name="Der J.P."/>
            <person name="Gundlach H."/>
            <person name="Jiao Y."/>
            <person name="Hori C."/>
            <person name="Ishida J.K."/>
            <person name="Kasahara H."/>
            <person name="Kiba T."/>
            <person name="Kim M.S."/>
            <person name="Koo N."/>
            <person name="Laohavisit A."/>
            <person name="Lee Y.H."/>
            <person name="Lumba S."/>
            <person name="McCourt P."/>
            <person name="Mortimer J.C."/>
            <person name="Mutuku J.M."/>
            <person name="Nomura T."/>
            <person name="Sasaki-Sekimoto Y."/>
            <person name="Seto Y."/>
            <person name="Wang Y."/>
            <person name="Wakatake T."/>
            <person name="Sakakibara H."/>
            <person name="Demura T."/>
            <person name="Yamaguchi S."/>
            <person name="Yoneyama K."/>
            <person name="Manabe R.I."/>
            <person name="Nelson D.C."/>
            <person name="Schulman A.H."/>
            <person name="Timko M.P."/>
            <person name="dePamphilis C.W."/>
            <person name="Choi D."/>
            <person name="Shirasu K."/>
        </authorList>
    </citation>
    <scope>NUCLEOTIDE SEQUENCE [LARGE SCALE GENOMIC DNA]</scope>
    <source>
        <strain evidence="3">cv. UVA1</strain>
    </source>
</reference>
<feature type="region of interest" description="Disordered" evidence="1">
    <location>
        <begin position="1"/>
        <end position="20"/>
    </location>
</feature>
<keyword evidence="3" id="KW-1185">Reference proteome</keyword>
<sequence length="146" mass="16535">MDRHRVKRKEEGNKRSNQSGKKEGLIELAYIPRTLHTPLAARVDLVTSFLREDASCALIAFELGGPLIEKGSIESNLFSRYLMPENASFETPLGDKPKTRKSNGCGLINWSTLAFLKEPRIPRIPSLSKKTWETWFKAKTKAIHLL</sequence>
<name>A0A5A7Q1H5_STRAF</name>
<accession>A0A5A7Q1H5</accession>
<dbReference type="Proteomes" id="UP000325081">
    <property type="component" value="Unassembled WGS sequence"/>
</dbReference>
<evidence type="ECO:0000256" key="1">
    <source>
        <dbReference type="SAM" id="MobiDB-lite"/>
    </source>
</evidence>
<evidence type="ECO:0000313" key="3">
    <source>
        <dbReference type="Proteomes" id="UP000325081"/>
    </source>
</evidence>
<protein>
    <submittedName>
        <fullName evidence="2">O-succinylhomoserine sulfhydrylase</fullName>
    </submittedName>
</protein>
<gene>
    <name evidence="2" type="ORF">STAS_15546</name>
</gene>
<evidence type="ECO:0000313" key="2">
    <source>
        <dbReference type="EMBL" id="GER38960.1"/>
    </source>
</evidence>
<comment type="caution">
    <text evidence="2">The sequence shown here is derived from an EMBL/GenBank/DDBJ whole genome shotgun (WGS) entry which is preliminary data.</text>
</comment>
<dbReference type="EMBL" id="BKCP01005572">
    <property type="protein sequence ID" value="GER38960.1"/>
    <property type="molecule type" value="Genomic_DNA"/>
</dbReference>
<proteinExistence type="predicted"/>
<organism evidence="2 3">
    <name type="scientific">Striga asiatica</name>
    <name type="common">Asiatic witchweed</name>
    <name type="synonym">Buchnera asiatica</name>
    <dbReference type="NCBI Taxonomy" id="4170"/>
    <lineage>
        <taxon>Eukaryota</taxon>
        <taxon>Viridiplantae</taxon>
        <taxon>Streptophyta</taxon>
        <taxon>Embryophyta</taxon>
        <taxon>Tracheophyta</taxon>
        <taxon>Spermatophyta</taxon>
        <taxon>Magnoliopsida</taxon>
        <taxon>eudicotyledons</taxon>
        <taxon>Gunneridae</taxon>
        <taxon>Pentapetalae</taxon>
        <taxon>asterids</taxon>
        <taxon>lamiids</taxon>
        <taxon>Lamiales</taxon>
        <taxon>Orobanchaceae</taxon>
        <taxon>Buchnereae</taxon>
        <taxon>Striga</taxon>
    </lineage>
</organism>